<feature type="region of interest" description="Disordered" evidence="1">
    <location>
        <begin position="70"/>
        <end position="91"/>
    </location>
</feature>
<dbReference type="OrthoDB" id="5377039at2759"/>
<name>H0EJR0_GLAL7</name>
<evidence type="ECO:0000313" key="3">
    <source>
        <dbReference type="Proteomes" id="UP000005446"/>
    </source>
</evidence>
<feature type="region of interest" description="Disordered" evidence="1">
    <location>
        <begin position="1"/>
        <end position="56"/>
    </location>
</feature>
<dbReference type="AlphaFoldDB" id="H0EJR0"/>
<protein>
    <submittedName>
        <fullName evidence="2">Uncharacterized protein</fullName>
    </submittedName>
</protein>
<dbReference type="Proteomes" id="UP000005446">
    <property type="component" value="Unassembled WGS sequence"/>
</dbReference>
<feature type="compositionally biased region" description="Polar residues" evidence="1">
    <location>
        <begin position="13"/>
        <end position="36"/>
    </location>
</feature>
<accession>H0EJR0</accession>
<dbReference type="InParanoid" id="H0EJR0"/>
<comment type="caution">
    <text evidence="2">The sequence shown here is derived from an EMBL/GenBank/DDBJ whole genome shotgun (WGS) entry which is preliminary data.</text>
</comment>
<evidence type="ECO:0000313" key="2">
    <source>
        <dbReference type="EMBL" id="EHL01247.1"/>
    </source>
</evidence>
<sequence>MSFMMEAPDSPPHLSSQNTIPNFSQMKPNQSNQSAVRVNGDGNGAKANFGTPGSSWSTKKFAEEHQRAYEMQVDRDWDPARYGDPLDSRSG</sequence>
<proteinExistence type="predicted"/>
<evidence type="ECO:0000256" key="1">
    <source>
        <dbReference type="SAM" id="MobiDB-lite"/>
    </source>
</evidence>
<organism evidence="2 3">
    <name type="scientific">Glarea lozoyensis (strain ATCC 74030 / MF5533)</name>
    <dbReference type="NCBI Taxonomy" id="1104152"/>
    <lineage>
        <taxon>Eukaryota</taxon>
        <taxon>Fungi</taxon>
        <taxon>Dikarya</taxon>
        <taxon>Ascomycota</taxon>
        <taxon>Pezizomycotina</taxon>
        <taxon>Leotiomycetes</taxon>
        <taxon>Helotiales</taxon>
        <taxon>Helotiaceae</taxon>
        <taxon>Glarea</taxon>
    </lineage>
</organism>
<reference evidence="2 3" key="1">
    <citation type="journal article" date="2012" name="Eukaryot. Cell">
        <title>Genome sequence of the fungus Glarea lozoyensis: the first genome sequence of a species from the Helotiaceae family.</title>
        <authorList>
            <person name="Youssar L."/>
            <person name="Gruening B.A."/>
            <person name="Erxleben A."/>
            <person name="Guenther S."/>
            <person name="Huettel W."/>
        </authorList>
    </citation>
    <scope>NUCLEOTIDE SEQUENCE [LARGE SCALE GENOMIC DNA]</scope>
    <source>
        <strain evidence="3">ATCC 74030 / MF5533</strain>
    </source>
</reference>
<gene>
    <name evidence="2" type="ORF">M7I_2790</name>
</gene>
<dbReference type="EMBL" id="AGUE01000057">
    <property type="protein sequence ID" value="EHL01247.1"/>
    <property type="molecule type" value="Genomic_DNA"/>
</dbReference>
<keyword evidence="3" id="KW-1185">Reference proteome</keyword>
<dbReference type="HOGENOM" id="CLU_173451_0_0_1"/>